<comment type="pathway">
    <text evidence="1">Cell wall biogenesis; cell wall polysaccharide biosynthesis.</text>
</comment>
<name>A0ABU1I3Y6_9MICO</name>
<dbReference type="EMBL" id="JAVIZA010000001">
    <property type="protein sequence ID" value="MDR6168596.1"/>
    <property type="molecule type" value="Genomic_DNA"/>
</dbReference>
<comment type="caution">
    <text evidence="7">The sequence shown here is derived from an EMBL/GenBank/DDBJ whole genome shotgun (WGS) entry which is preliminary data.</text>
</comment>
<dbReference type="Proteomes" id="UP001260188">
    <property type="component" value="Unassembled WGS sequence"/>
</dbReference>
<keyword evidence="8" id="KW-1185">Reference proteome</keyword>
<accession>A0ABU1I3Y6</accession>
<gene>
    <name evidence="7" type="ORF">QE367_002800</name>
</gene>
<keyword evidence="3" id="KW-0328">Glycosyltransferase</keyword>
<dbReference type="Pfam" id="PF02709">
    <property type="entry name" value="Glyco_transf_7C"/>
    <property type="match status" value="1"/>
</dbReference>
<dbReference type="RefSeq" id="WP_071919427.1">
    <property type="nucleotide sequence ID" value="NZ_CP018134.1"/>
</dbReference>
<dbReference type="InterPro" id="IPR029044">
    <property type="entry name" value="Nucleotide-diphossugar_trans"/>
</dbReference>
<dbReference type="InterPro" id="IPR027791">
    <property type="entry name" value="Galactosyl_T_C"/>
</dbReference>
<keyword evidence="4" id="KW-0808">Transferase</keyword>
<evidence type="ECO:0000313" key="8">
    <source>
        <dbReference type="Proteomes" id="UP001260188"/>
    </source>
</evidence>
<evidence type="ECO:0000256" key="3">
    <source>
        <dbReference type="ARBA" id="ARBA00022676"/>
    </source>
</evidence>
<sequence>MTADSPAGMPLPANRWDLLDGRWPEQPPHVSVIVAHYRQPEQLARTLAALRSQDHPAELLQIIVADDGSPEPPSVPDGVELVHHEDRGFRLAAVRNLGAAAARGDVLVFLDADTAPEPAFIRELTRLPALAPDCVTVGRRRHADLRDVDATRLAEEAARRALPEPDWLAAEYRRTANLLHADDRSYRYVIGAVIACSRMLFDATGGFDESFTSYGGEDWEWTYRAWLRGALLAHVPAAVAWHDGPDAAGRDEGAVARRNAETIRLSDLIPVAGSAGRGLRPTHPDIAIIAPPHASAGQRFLALDSTLAALGPASNRAAVLAEGSEPDAAFDRVRVVVELLRPVRVDADADVLAASLARMSDEALGEVTLRSPDGEPLVRMTSTRARTRSERWHRDDLFPTASVTTAAIRVVTDEPDLAAYLGGWG</sequence>
<dbReference type="PANTHER" id="PTHR43179">
    <property type="entry name" value="RHAMNOSYLTRANSFERASE WBBL"/>
    <property type="match status" value="1"/>
</dbReference>
<protein>
    <submittedName>
        <fullName evidence="7">GT2 family glycosyltransferase</fullName>
    </submittedName>
</protein>
<dbReference type="Gene3D" id="3.90.550.10">
    <property type="entry name" value="Spore Coat Polysaccharide Biosynthesis Protein SpsA, Chain A"/>
    <property type="match status" value="1"/>
</dbReference>
<dbReference type="PANTHER" id="PTHR43179:SF12">
    <property type="entry name" value="GALACTOFURANOSYLTRANSFERASE GLFT2"/>
    <property type="match status" value="1"/>
</dbReference>
<evidence type="ECO:0000259" key="6">
    <source>
        <dbReference type="Pfam" id="PF02709"/>
    </source>
</evidence>
<organism evidence="7 8">
    <name type="scientific">Microbacterium paludicola</name>
    <dbReference type="NCBI Taxonomy" id="300019"/>
    <lineage>
        <taxon>Bacteria</taxon>
        <taxon>Bacillati</taxon>
        <taxon>Actinomycetota</taxon>
        <taxon>Actinomycetes</taxon>
        <taxon>Micrococcales</taxon>
        <taxon>Microbacteriaceae</taxon>
        <taxon>Microbacterium</taxon>
    </lineage>
</organism>
<evidence type="ECO:0000256" key="4">
    <source>
        <dbReference type="ARBA" id="ARBA00022679"/>
    </source>
</evidence>
<reference evidence="7 8" key="1">
    <citation type="submission" date="2023-08" db="EMBL/GenBank/DDBJ databases">
        <title>Functional and genomic diversity of the sorghum phyllosphere microbiome.</title>
        <authorList>
            <person name="Shade A."/>
        </authorList>
    </citation>
    <scope>NUCLEOTIDE SEQUENCE [LARGE SCALE GENOMIC DNA]</scope>
    <source>
        <strain evidence="7 8">SORGH_AS_0919</strain>
    </source>
</reference>
<comment type="similarity">
    <text evidence="2">Belongs to the glycosyltransferase 2 family.</text>
</comment>
<evidence type="ECO:0000256" key="2">
    <source>
        <dbReference type="ARBA" id="ARBA00006739"/>
    </source>
</evidence>
<dbReference type="SUPFAM" id="SSF53448">
    <property type="entry name" value="Nucleotide-diphospho-sugar transferases"/>
    <property type="match status" value="1"/>
</dbReference>
<proteinExistence type="inferred from homology"/>
<evidence type="ECO:0000256" key="1">
    <source>
        <dbReference type="ARBA" id="ARBA00004776"/>
    </source>
</evidence>
<feature type="domain" description="Glycosyltransferase 2-like" evidence="5">
    <location>
        <begin position="31"/>
        <end position="147"/>
    </location>
</feature>
<feature type="domain" description="Galactosyltransferase C-terminal" evidence="6">
    <location>
        <begin position="185"/>
        <end position="232"/>
    </location>
</feature>
<dbReference type="InterPro" id="IPR001173">
    <property type="entry name" value="Glyco_trans_2-like"/>
</dbReference>
<evidence type="ECO:0000313" key="7">
    <source>
        <dbReference type="EMBL" id="MDR6168596.1"/>
    </source>
</evidence>
<evidence type="ECO:0000259" key="5">
    <source>
        <dbReference type="Pfam" id="PF00535"/>
    </source>
</evidence>
<dbReference type="Pfam" id="PF00535">
    <property type="entry name" value="Glycos_transf_2"/>
    <property type="match status" value="1"/>
</dbReference>